<dbReference type="AlphaFoldDB" id="A0A6J5H082"/>
<dbReference type="CDD" id="cd01029">
    <property type="entry name" value="TOPRIM_primases"/>
    <property type="match status" value="1"/>
</dbReference>
<evidence type="ECO:0008006" key="5">
    <source>
        <dbReference type="Google" id="ProtNLM"/>
    </source>
</evidence>
<dbReference type="Proteomes" id="UP000494119">
    <property type="component" value="Unassembled WGS sequence"/>
</dbReference>
<name>A0A6J5H082_9BURK</name>
<feature type="domain" description="Wadjet protein JetD C-terminal" evidence="1">
    <location>
        <begin position="207"/>
        <end position="374"/>
    </location>
</feature>
<evidence type="ECO:0000313" key="3">
    <source>
        <dbReference type="EMBL" id="CAB3809900.1"/>
    </source>
</evidence>
<evidence type="ECO:0000313" key="4">
    <source>
        <dbReference type="Proteomes" id="UP000494119"/>
    </source>
</evidence>
<dbReference type="EMBL" id="CADIKL010000072">
    <property type="protein sequence ID" value="CAB3809900.1"/>
    <property type="molecule type" value="Genomic_DNA"/>
</dbReference>
<reference evidence="3 4" key="1">
    <citation type="submission" date="2020-04" db="EMBL/GenBank/DDBJ databases">
        <authorList>
            <person name="De Canck E."/>
        </authorList>
    </citation>
    <scope>NUCLEOTIDE SEQUENCE [LARGE SCALE GENOMIC DNA]</scope>
    <source>
        <strain evidence="3 4">LMG 28688</strain>
    </source>
</reference>
<dbReference type="RefSeq" id="WP_129561922.1">
    <property type="nucleotide sequence ID" value="NZ_CADIKL010000072.1"/>
</dbReference>
<dbReference type="InterPro" id="IPR034154">
    <property type="entry name" value="TOPRIM_DnaG/twinkle"/>
</dbReference>
<dbReference type="InterPro" id="IPR024534">
    <property type="entry name" value="JetD_C"/>
</dbReference>
<accession>A0A6J5H082</accession>
<evidence type="ECO:0000259" key="2">
    <source>
        <dbReference type="Pfam" id="PF11795"/>
    </source>
</evidence>
<sequence length="381" mass="42852">MKSPDDIAARLAKAWQSADVREARLLDPDSWPMRLVIGRPSPKVFAEQTEAVKLHLDKWRAVEVGSVHWETVSYRAGGLPVDVPHRWELRSPSEWVRATRNATIESEYKKLGELVQHVSTQFHALMVRQRRLVMERPVHEVIKAADVALALSPGCAEGRPLRALGVCNIDSKFFERNRALLCQMLDVRFDGLVAELGLEAFLGAPEEDERWLLVVPLAAGILPFHLQRVRASELCRLPQGVSHVVIVENEQSLHQLTELPNTVAILGAGLSLDWTRDAWLASKRVAYWGDMDTWGLKMLAKVREAIPSVTALLMNQDCFDRYAAELAVREPTPVGGGRLAGVTESEGVFFEYLLAQERGRLEQEFLPKDLVSAALQTWYRE</sequence>
<dbReference type="InterPro" id="IPR024537">
    <property type="entry name" value="DUF3322"/>
</dbReference>
<feature type="domain" description="DUF3322" evidence="2">
    <location>
        <begin position="4"/>
        <end position="186"/>
    </location>
</feature>
<dbReference type="InterPro" id="IPR014544">
    <property type="entry name" value="UCP028408"/>
</dbReference>
<gene>
    <name evidence="3" type="ORF">LMG28688_07077</name>
</gene>
<keyword evidence="4" id="KW-1185">Reference proteome</keyword>
<proteinExistence type="predicted"/>
<dbReference type="Pfam" id="PF09983">
    <property type="entry name" value="JetD_C"/>
    <property type="match status" value="1"/>
</dbReference>
<organism evidence="3 4">
    <name type="scientific">Paraburkholderia caffeinitolerans</name>
    <dbReference type="NCBI Taxonomy" id="1723730"/>
    <lineage>
        <taxon>Bacteria</taxon>
        <taxon>Pseudomonadati</taxon>
        <taxon>Pseudomonadota</taxon>
        <taxon>Betaproteobacteria</taxon>
        <taxon>Burkholderiales</taxon>
        <taxon>Burkholderiaceae</taxon>
        <taxon>Paraburkholderia</taxon>
    </lineage>
</organism>
<evidence type="ECO:0000259" key="1">
    <source>
        <dbReference type="Pfam" id="PF09983"/>
    </source>
</evidence>
<dbReference type="Pfam" id="PF11795">
    <property type="entry name" value="DUF3322"/>
    <property type="match status" value="1"/>
</dbReference>
<dbReference type="PIRSF" id="PIRSF028408">
    <property type="entry name" value="UCP028408"/>
    <property type="match status" value="1"/>
</dbReference>
<protein>
    <recommendedName>
        <fullName evidence="5">Wadjet protein JetD C-terminal domain-containing protein</fullName>
    </recommendedName>
</protein>